<dbReference type="EMBL" id="NDHY01000024">
    <property type="protein sequence ID" value="RIH99420.1"/>
    <property type="molecule type" value="Genomic_DNA"/>
</dbReference>
<evidence type="ECO:0000313" key="5">
    <source>
        <dbReference type="EMBL" id="RIH99420.1"/>
    </source>
</evidence>
<comment type="similarity">
    <text evidence="3">Belongs to the bacterial secretin family.</text>
</comment>
<evidence type="ECO:0000313" key="6">
    <source>
        <dbReference type="Proteomes" id="UP000266287"/>
    </source>
</evidence>
<dbReference type="PRINTS" id="PR00811">
    <property type="entry name" value="BCTERIALGSPD"/>
</dbReference>
<dbReference type="InterPro" id="IPR051808">
    <property type="entry name" value="Type_IV_pilus_biogenesis"/>
</dbReference>
<dbReference type="PANTHER" id="PTHR30604">
    <property type="entry name" value="PROTEIN TRANSPORT PROTEIN HOFQ"/>
    <property type="match status" value="1"/>
</dbReference>
<dbReference type="GO" id="GO:0016020">
    <property type="term" value="C:membrane"/>
    <property type="evidence" value="ECO:0007669"/>
    <property type="project" value="UniProtKB-SubCell"/>
</dbReference>
<dbReference type="Pfam" id="PF00263">
    <property type="entry name" value="Secretin"/>
    <property type="match status" value="1"/>
</dbReference>
<dbReference type="InterPro" id="IPR038591">
    <property type="entry name" value="NolW-like_sf"/>
</dbReference>
<dbReference type="GO" id="GO:0009306">
    <property type="term" value="P:protein secretion"/>
    <property type="evidence" value="ECO:0007669"/>
    <property type="project" value="InterPro"/>
</dbReference>
<evidence type="ECO:0000256" key="1">
    <source>
        <dbReference type="ARBA" id="ARBA00004370"/>
    </source>
</evidence>
<dbReference type="AlphaFoldDB" id="A0A399FU09"/>
<dbReference type="Gene3D" id="3.30.1370.130">
    <property type="match status" value="1"/>
</dbReference>
<gene>
    <name evidence="5" type="ORF">B9J77_05255</name>
</gene>
<organism evidence="5 6">
    <name type="scientific">candidate division NPL-UPA2 bacterium Unc8</name>
    <dbReference type="NCBI Taxonomy" id="1980939"/>
    <lineage>
        <taxon>Bacteria</taxon>
    </lineage>
</organism>
<evidence type="ECO:0000259" key="4">
    <source>
        <dbReference type="Pfam" id="PF00263"/>
    </source>
</evidence>
<accession>A0A399FU09</accession>
<comment type="caution">
    <text evidence="5">The sequence shown here is derived from an EMBL/GenBank/DDBJ whole genome shotgun (WGS) entry which is preliminary data.</text>
</comment>
<protein>
    <recommendedName>
        <fullName evidence="4">Type II/III secretion system secretin-like domain-containing protein</fullName>
    </recommendedName>
</protein>
<evidence type="ECO:0000256" key="3">
    <source>
        <dbReference type="RuleBase" id="RU004003"/>
    </source>
</evidence>
<evidence type="ECO:0000256" key="2">
    <source>
        <dbReference type="ARBA" id="ARBA00023136"/>
    </source>
</evidence>
<dbReference type="InterPro" id="IPR001775">
    <property type="entry name" value="GspD/PilQ"/>
</dbReference>
<sequence length="443" mass="49242">MKKIMLSLFLVIIFFSPVALSRGPEERPVPLEEKRPGVVEEGIIFHPIWEIGDPITIEVRDTDIRDVLRLIADHANVNIIPAPDVVGNITITLRDVPWITALSIILETHGFAFSKRENVIMVARKGDLMPERLGTRTFFLEFADIADTHASIKHMLSPGGKVAVNEKVGALIITDTPTHLLMMERVIRELDAEVPQIAIEVRILEIIHREGADVGIEWNIEGGIARGGVTPITFPFETDFTLPDFGITQIPTADPRAFVFGLLTADAFRAVFRMLITEAQAEVLSSPTITTLSNEKATITTAIRHPIPTMAFIEATGMWEITGYEFLDSGVILNVTPVVRRGRDEIVMHLKPEVSEVAEIITFPGGLTVPVLRTKETDVRVTVRSGETLAIGGLIQTKEAQRISRVPILGYIPIIRHFFTRVERPEEANITTELIIFVTPRIL</sequence>
<dbReference type="Gene3D" id="3.30.1370.120">
    <property type="match status" value="1"/>
</dbReference>
<dbReference type="PANTHER" id="PTHR30604:SF1">
    <property type="entry name" value="DNA UTILIZATION PROTEIN HOFQ"/>
    <property type="match status" value="1"/>
</dbReference>
<keyword evidence="2" id="KW-0472">Membrane</keyword>
<reference evidence="5 6" key="1">
    <citation type="submission" date="2018-08" db="EMBL/GenBank/DDBJ databases">
        <title>Draft genome of candidate division NPL-UPA2 bacterium Unc8 that adapted to ultra-basic serpentinizing groundwater.</title>
        <authorList>
            <person name="Ishii S."/>
            <person name="Suzuki S."/>
            <person name="Nealson K.H."/>
        </authorList>
    </citation>
    <scope>NUCLEOTIDE SEQUENCE [LARGE SCALE GENOMIC DNA]</scope>
    <source>
        <strain evidence="5">Unc8</strain>
    </source>
</reference>
<name>A0A399FU09_UNCN2</name>
<dbReference type="InterPro" id="IPR004846">
    <property type="entry name" value="T2SS/T3SS_dom"/>
</dbReference>
<dbReference type="Proteomes" id="UP000266287">
    <property type="component" value="Unassembled WGS sequence"/>
</dbReference>
<comment type="subcellular location">
    <subcellularLocation>
        <location evidence="1">Membrane</location>
    </subcellularLocation>
</comment>
<proteinExistence type="inferred from homology"/>
<feature type="domain" description="Type II/III secretion system secretin-like" evidence="4">
    <location>
        <begin position="275"/>
        <end position="443"/>
    </location>
</feature>